<dbReference type="Gene3D" id="3.30.70.20">
    <property type="match status" value="2"/>
</dbReference>
<feature type="domain" description="4Fe-4S ferredoxin-type" evidence="8">
    <location>
        <begin position="48"/>
        <end position="81"/>
    </location>
</feature>
<dbReference type="PROSITE" id="PS51379">
    <property type="entry name" value="4FE4S_FER_2"/>
    <property type="match status" value="3"/>
</dbReference>
<keyword evidence="2" id="KW-0004">4Fe-4S</keyword>
<dbReference type="InterPro" id="IPR017900">
    <property type="entry name" value="4Fe4S_Fe_S_CS"/>
</dbReference>
<keyword evidence="4" id="KW-0677">Repeat</keyword>
<evidence type="ECO:0000313" key="9">
    <source>
        <dbReference type="EMBL" id="GFM35612.1"/>
    </source>
</evidence>
<feature type="domain" description="4Fe-4S ferredoxin-type" evidence="8">
    <location>
        <begin position="4"/>
        <end position="33"/>
    </location>
</feature>
<organism evidence="9 10">
    <name type="scientific">Desulfovibrio psychrotolerans</name>
    <dbReference type="NCBI Taxonomy" id="415242"/>
    <lineage>
        <taxon>Bacteria</taxon>
        <taxon>Pseudomonadati</taxon>
        <taxon>Thermodesulfobacteriota</taxon>
        <taxon>Desulfovibrionia</taxon>
        <taxon>Desulfovibrionales</taxon>
        <taxon>Desulfovibrionaceae</taxon>
        <taxon>Desulfovibrio</taxon>
    </lineage>
</organism>
<comment type="caution">
    <text evidence="9">The sequence shown here is derived from an EMBL/GenBank/DDBJ whole genome shotgun (WGS) entry which is preliminary data.</text>
</comment>
<dbReference type="PROSITE" id="PS00198">
    <property type="entry name" value="4FE4S_FER_1"/>
    <property type="match status" value="1"/>
</dbReference>
<gene>
    <name evidence="9" type="ORF">DSM19430T_02960</name>
</gene>
<keyword evidence="3" id="KW-0479">Metal-binding</keyword>
<dbReference type="InterPro" id="IPR017896">
    <property type="entry name" value="4Fe4S_Fe-S-bd"/>
</dbReference>
<dbReference type="Proteomes" id="UP000503820">
    <property type="component" value="Unassembled WGS sequence"/>
</dbReference>
<keyword evidence="10" id="KW-1185">Reference proteome</keyword>
<evidence type="ECO:0000313" key="10">
    <source>
        <dbReference type="Proteomes" id="UP000503820"/>
    </source>
</evidence>
<dbReference type="PANTHER" id="PTHR43177">
    <property type="entry name" value="PROTEIN NRFC"/>
    <property type="match status" value="1"/>
</dbReference>
<dbReference type="Pfam" id="PF12800">
    <property type="entry name" value="Fer4_4"/>
    <property type="match status" value="1"/>
</dbReference>
<evidence type="ECO:0000256" key="2">
    <source>
        <dbReference type="ARBA" id="ARBA00022485"/>
    </source>
</evidence>
<protein>
    <recommendedName>
        <fullName evidence="8">4Fe-4S ferredoxin-type domain-containing protein</fullName>
    </recommendedName>
</protein>
<dbReference type="RefSeq" id="WP_174408320.1">
    <property type="nucleotide sequence ID" value="NZ_BLVP01000001.1"/>
</dbReference>
<dbReference type="SUPFAM" id="SSF54862">
    <property type="entry name" value="4Fe-4S ferredoxins"/>
    <property type="match status" value="1"/>
</dbReference>
<keyword evidence="6" id="KW-0408">Iron</keyword>
<accession>A0A7J0BR13</accession>
<dbReference type="PANTHER" id="PTHR43177:SF5">
    <property type="entry name" value="ANAEROBIC DIMETHYL SULFOXIDE REDUCTASE CHAIN B-RELATED"/>
    <property type="match status" value="1"/>
</dbReference>
<evidence type="ECO:0000256" key="6">
    <source>
        <dbReference type="ARBA" id="ARBA00023004"/>
    </source>
</evidence>
<dbReference type="EMBL" id="BLVP01000001">
    <property type="protein sequence ID" value="GFM35612.1"/>
    <property type="molecule type" value="Genomic_DNA"/>
</dbReference>
<evidence type="ECO:0000256" key="1">
    <source>
        <dbReference type="ARBA" id="ARBA00022448"/>
    </source>
</evidence>
<evidence type="ECO:0000256" key="3">
    <source>
        <dbReference type="ARBA" id="ARBA00022723"/>
    </source>
</evidence>
<evidence type="ECO:0000256" key="4">
    <source>
        <dbReference type="ARBA" id="ARBA00022737"/>
    </source>
</evidence>
<reference evidence="9 10" key="1">
    <citation type="submission" date="2020-05" db="EMBL/GenBank/DDBJ databases">
        <title>Draft genome sequence of Desulfovibrio psychrotolerans JS1T.</title>
        <authorList>
            <person name="Ueno A."/>
            <person name="Tamazawa S."/>
            <person name="Tamamura S."/>
            <person name="Murakami T."/>
            <person name="Kiyama T."/>
            <person name="Inomata H."/>
            <person name="Amano Y."/>
            <person name="Miyakawa K."/>
            <person name="Tamaki H."/>
            <person name="Naganuma T."/>
            <person name="Kaneko K."/>
        </authorList>
    </citation>
    <scope>NUCLEOTIDE SEQUENCE [LARGE SCALE GENOMIC DNA]</scope>
    <source>
        <strain evidence="9 10">JS1</strain>
    </source>
</reference>
<dbReference type="GO" id="GO:0051539">
    <property type="term" value="F:4 iron, 4 sulfur cluster binding"/>
    <property type="evidence" value="ECO:0007669"/>
    <property type="project" value="UniProtKB-KW"/>
</dbReference>
<dbReference type="GO" id="GO:0046872">
    <property type="term" value="F:metal ion binding"/>
    <property type="evidence" value="ECO:0007669"/>
    <property type="project" value="UniProtKB-KW"/>
</dbReference>
<dbReference type="AlphaFoldDB" id="A0A7J0BR13"/>
<name>A0A7J0BR13_9BACT</name>
<evidence type="ECO:0000259" key="8">
    <source>
        <dbReference type="PROSITE" id="PS51379"/>
    </source>
</evidence>
<feature type="domain" description="4Fe-4S ferredoxin-type" evidence="8">
    <location>
        <begin position="83"/>
        <end position="112"/>
    </location>
</feature>
<evidence type="ECO:0000256" key="7">
    <source>
        <dbReference type="ARBA" id="ARBA00023014"/>
    </source>
</evidence>
<keyword evidence="5" id="KW-0249">Electron transport</keyword>
<dbReference type="Pfam" id="PF13247">
    <property type="entry name" value="Fer4_11"/>
    <property type="match status" value="1"/>
</dbReference>
<keyword evidence="7" id="KW-0411">Iron-sulfur</keyword>
<keyword evidence="1" id="KW-0813">Transport</keyword>
<dbReference type="InterPro" id="IPR050954">
    <property type="entry name" value="ET_IronSulfur_Cluster-Binding"/>
</dbReference>
<proteinExistence type="predicted"/>
<evidence type="ECO:0000256" key="5">
    <source>
        <dbReference type="ARBA" id="ARBA00022982"/>
    </source>
</evidence>
<sequence>MSKYRLKLDKNRCIHCKACEVHCKSKNNTPLGIKLGVHTSSLPVMKDGVPFIKASYQCCYHCEEPACVDVCPTEAMKRRESDGIVYVVQEECIGCEACIEACPWHIPVFNAATNTVLKCDFCMDRVDKGLKPACVTACTTHALSFGEKQK</sequence>